<dbReference type="SUPFAM" id="SSF111278">
    <property type="entry name" value="SSo0622-like"/>
    <property type="match status" value="1"/>
</dbReference>
<dbReference type="PANTHER" id="PTHR48418:SF1">
    <property type="entry name" value="TRNA WYBUTOSINE-SYNTHESIZING PROTEIN 3"/>
    <property type="match status" value="1"/>
</dbReference>
<evidence type="ECO:0000256" key="5">
    <source>
        <dbReference type="ARBA" id="ARBA00022603"/>
    </source>
</evidence>
<evidence type="ECO:0000256" key="10">
    <source>
        <dbReference type="ARBA" id="ARBA00030554"/>
    </source>
</evidence>
<dbReference type="Proteomes" id="UP000823561">
    <property type="component" value="Chromosome 1"/>
</dbReference>
<evidence type="ECO:0000313" key="13">
    <source>
        <dbReference type="EMBL" id="KAG5286879.1"/>
    </source>
</evidence>
<evidence type="ECO:0000256" key="4">
    <source>
        <dbReference type="ARBA" id="ARBA00016536"/>
    </source>
</evidence>
<proteinExistence type="inferred from homology"/>
<evidence type="ECO:0000256" key="1">
    <source>
        <dbReference type="ARBA" id="ARBA00004797"/>
    </source>
</evidence>
<dbReference type="Pfam" id="PF02676">
    <property type="entry name" value="TYW3"/>
    <property type="match status" value="1"/>
</dbReference>
<keyword evidence="7" id="KW-0949">S-adenosyl-L-methionine</keyword>
<evidence type="ECO:0000256" key="11">
    <source>
        <dbReference type="ARBA" id="ARBA00049202"/>
    </source>
</evidence>
<dbReference type="GO" id="GO:0008033">
    <property type="term" value="P:tRNA processing"/>
    <property type="evidence" value="ECO:0007669"/>
    <property type="project" value="UniProtKB-KW"/>
</dbReference>
<organism evidence="13 14">
    <name type="scientific">Alosa alosa</name>
    <name type="common">allis shad</name>
    <dbReference type="NCBI Taxonomy" id="278164"/>
    <lineage>
        <taxon>Eukaryota</taxon>
        <taxon>Metazoa</taxon>
        <taxon>Chordata</taxon>
        <taxon>Craniata</taxon>
        <taxon>Vertebrata</taxon>
        <taxon>Euteleostomi</taxon>
        <taxon>Actinopterygii</taxon>
        <taxon>Neopterygii</taxon>
        <taxon>Teleostei</taxon>
        <taxon>Clupei</taxon>
        <taxon>Clupeiformes</taxon>
        <taxon>Clupeoidei</taxon>
        <taxon>Clupeidae</taxon>
        <taxon>Alosa</taxon>
    </lineage>
</organism>
<keyword evidence="8" id="KW-0819">tRNA processing</keyword>
<keyword evidence="14" id="KW-1185">Reference proteome</keyword>
<dbReference type="InterPro" id="IPR036602">
    <property type="entry name" value="tRNA_yW-synthesising-like_sf"/>
</dbReference>
<dbReference type="EC" id="2.1.1.282" evidence="3"/>
<feature type="domain" description="tRNA wybutosine-synthesizing protein" evidence="12">
    <location>
        <begin position="10"/>
        <end position="193"/>
    </location>
</feature>
<dbReference type="PANTHER" id="PTHR48418">
    <property type="entry name" value="TRNA WYBUTOSINE-SYNTHESIZING PROTEIN 3"/>
    <property type="match status" value="1"/>
</dbReference>
<dbReference type="GO" id="GO:0032259">
    <property type="term" value="P:methylation"/>
    <property type="evidence" value="ECO:0007669"/>
    <property type="project" value="UniProtKB-KW"/>
</dbReference>
<dbReference type="InterPro" id="IPR003827">
    <property type="entry name" value="tRNA_yW-synthesising"/>
</dbReference>
<evidence type="ECO:0000256" key="6">
    <source>
        <dbReference type="ARBA" id="ARBA00022679"/>
    </source>
</evidence>
<dbReference type="FunFam" id="3.30.1960.10:FF:000001">
    <property type="entry name" value="tRNA wybutosine-synthesizing protein 3 homolog"/>
    <property type="match status" value="1"/>
</dbReference>
<comment type="pathway">
    <text evidence="1">tRNA modification; wybutosine-tRNA(Phe) biosynthesis.</text>
</comment>
<accession>A0AAV6HHM9</accession>
<name>A0AAV6HHM9_9TELE</name>
<comment type="caution">
    <text evidence="13">The sequence shown here is derived from an EMBL/GenBank/DDBJ whole genome shotgun (WGS) entry which is preliminary data.</text>
</comment>
<keyword evidence="6" id="KW-0808">Transferase</keyword>
<evidence type="ECO:0000256" key="2">
    <source>
        <dbReference type="ARBA" id="ARBA00008569"/>
    </source>
</evidence>
<evidence type="ECO:0000256" key="8">
    <source>
        <dbReference type="ARBA" id="ARBA00022694"/>
    </source>
</evidence>
<sequence length="253" mass="28452">MDHENAFKQWKRQCFSKVDFSKKGNIDDEIYPVVCLINDSSNYFTTSSCSGRIILIDGLSECSRVQKQNCSWLFVTHQKCKVADVVLGLQKASGNAVFKFEPFVLHVQCKDIESAKLLHSVAVNSGFRNSGMSIGKRGKIIMAVRSTHCLEVPLSHKGEILVNENYIHFLVQTANQKMAENVTRIKRFYDGLQAVLQADGSSSMATCKDKTTKIVQNQHQRKTQDSVIEDSQIPANKFSDSEDYLETSLILFS</sequence>
<dbReference type="Gene3D" id="3.30.1960.10">
    <property type="entry name" value="tRNA wybutosine-synthesizing-like"/>
    <property type="match status" value="1"/>
</dbReference>
<dbReference type="EMBL" id="JADWDJ010000001">
    <property type="protein sequence ID" value="KAG5286879.1"/>
    <property type="molecule type" value="Genomic_DNA"/>
</dbReference>
<comment type="catalytic activity">
    <reaction evidence="11">
        <text>4-demethyl-7-[(3S)-3-amino-3-carboxypropyl]wyosine(37) in tRNA(Phe) + S-adenosyl-L-methionine = 7-[(3S)-3-amino-3-carboxypropyl]wyosine(37) in tRNA(Phe) + S-adenosyl-L-homocysteine + H(+)</text>
        <dbReference type="Rhea" id="RHEA:36635"/>
        <dbReference type="Rhea" id="RHEA-COMP:10378"/>
        <dbReference type="Rhea" id="RHEA-COMP:10379"/>
        <dbReference type="ChEBI" id="CHEBI:15378"/>
        <dbReference type="ChEBI" id="CHEBI:57856"/>
        <dbReference type="ChEBI" id="CHEBI:59789"/>
        <dbReference type="ChEBI" id="CHEBI:73543"/>
        <dbReference type="ChEBI" id="CHEBI:73550"/>
        <dbReference type="EC" id="2.1.1.282"/>
    </reaction>
</comment>
<evidence type="ECO:0000313" key="14">
    <source>
        <dbReference type="Proteomes" id="UP000823561"/>
    </source>
</evidence>
<protein>
    <recommendedName>
        <fullName evidence="4">tRNA wybutosine-synthesizing protein 3 homolog</fullName>
        <ecNumber evidence="3">2.1.1.282</ecNumber>
    </recommendedName>
    <alternativeName>
        <fullName evidence="10">tRNA(Phe) 7-((3-amino-3-carboxypropyl)-4-demethylwyosine(37)-N(4))-methyltransferase</fullName>
    </alternativeName>
</protein>
<comment type="similarity">
    <text evidence="2">Belongs to the TYW3 family.</text>
</comment>
<evidence type="ECO:0000259" key="12">
    <source>
        <dbReference type="Pfam" id="PF02676"/>
    </source>
</evidence>
<comment type="function">
    <text evidence="9">Probable S-adenosyl-L-methionine-dependent methyltransferase that acts as a component of the wybutosine biosynthesis pathway. Wybutosine is a hyper modified guanosine with a tricyclic base found at the 3'-position adjacent to the anticodon of eukaryotic phenylalanine tRNA.</text>
</comment>
<dbReference type="GO" id="GO:0008168">
    <property type="term" value="F:methyltransferase activity"/>
    <property type="evidence" value="ECO:0007669"/>
    <property type="project" value="UniProtKB-KW"/>
</dbReference>
<evidence type="ECO:0000256" key="7">
    <source>
        <dbReference type="ARBA" id="ARBA00022691"/>
    </source>
</evidence>
<dbReference type="AlphaFoldDB" id="A0AAV6HHM9"/>
<keyword evidence="5" id="KW-0489">Methyltransferase</keyword>
<evidence type="ECO:0000256" key="3">
    <source>
        <dbReference type="ARBA" id="ARBA00012750"/>
    </source>
</evidence>
<gene>
    <name evidence="13" type="ORF">AALO_G00019770</name>
</gene>
<evidence type="ECO:0000256" key="9">
    <source>
        <dbReference type="ARBA" id="ARBA00025378"/>
    </source>
</evidence>
<reference evidence="13 14" key="1">
    <citation type="submission" date="2020-10" db="EMBL/GenBank/DDBJ databases">
        <title>Chromosome-scale genome assembly of the Allis shad, Alosa alosa.</title>
        <authorList>
            <person name="Margot Z."/>
            <person name="Christophe K."/>
            <person name="Cabau C."/>
            <person name="Louis A."/>
            <person name="Berthelot C."/>
            <person name="Parey E."/>
            <person name="Roest Crollius H."/>
            <person name="Montfort J."/>
            <person name="Robinson-Rechavi M."/>
            <person name="Bucao C."/>
            <person name="Bouchez O."/>
            <person name="Gislard M."/>
            <person name="Lluch J."/>
            <person name="Milhes M."/>
            <person name="Lampietro C."/>
            <person name="Lopez Roques C."/>
            <person name="Donnadieu C."/>
            <person name="Braasch I."/>
            <person name="Desvignes T."/>
            <person name="Postlethwait J."/>
            <person name="Bobe J."/>
            <person name="Guiguen Y."/>
        </authorList>
    </citation>
    <scope>NUCLEOTIDE SEQUENCE [LARGE SCALE GENOMIC DNA]</scope>
    <source>
        <strain evidence="13">M-15738</strain>
        <tissue evidence="13">Blood</tissue>
    </source>
</reference>